<keyword evidence="3 5" id="KW-0067">ATP-binding</keyword>
<dbReference type="Pfam" id="PF00005">
    <property type="entry name" value="ABC_tran"/>
    <property type="match status" value="1"/>
</dbReference>
<keyword evidence="6" id="KW-1185">Reference proteome</keyword>
<dbReference type="Pfam" id="PF12399">
    <property type="entry name" value="BCA_ABC_TP_C"/>
    <property type="match status" value="1"/>
</dbReference>
<dbReference type="RefSeq" id="WP_380233537.1">
    <property type="nucleotide sequence ID" value="NZ_BAAAVH010000108.1"/>
</dbReference>
<dbReference type="InterPro" id="IPR051120">
    <property type="entry name" value="ABC_AA/LPS_Transport"/>
</dbReference>
<dbReference type="EMBL" id="JBHSOD010000002">
    <property type="protein sequence ID" value="MFC5883912.1"/>
    <property type="molecule type" value="Genomic_DNA"/>
</dbReference>
<evidence type="ECO:0000256" key="2">
    <source>
        <dbReference type="ARBA" id="ARBA00022741"/>
    </source>
</evidence>
<organism evidence="5 6">
    <name type="scientific">Kitasatospora aburaviensis</name>
    <dbReference type="NCBI Taxonomy" id="67265"/>
    <lineage>
        <taxon>Bacteria</taxon>
        <taxon>Bacillati</taxon>
        <taxon>Actinomycetota</taxon>
        <taxon>Actinomycetes</taxon>
        <taxon>Kitasatosporales</taxon>
        <taxon>Streptomycetaceae</taxon>
        <taxon>Kitasatospora</taxon>
    </lineage>
</organism>
<accession>A0ABW1EPH3</accession>
<protein>
    <submittedName>
        <fullName evidence="5">ABC transporter ATP-binding protein</fullName>
    </submittedName>
</protein>
<dbReference type="PANTHER" id="PTHR45772">
    <property type="entry name" value="CONSERVED COMPONENT OF ABC TRANSPORTER FOR NATURAL AMINO ACIDS-RELATED"/>
    <property type="match status" value="1"/>
</dbReference>
<dbReference type="InterPro" id="IPR003593">
    <property type="entry name" value="AAA+_ATPase"/>
</dbReference>
<evidence type="ECO:0000313" key="5">
    <source>
        <dbReference type="EMBL" id="MFC5883912.1"/>
    </source>
</evidence>
<dbReference type="PANTHER" id="PTHR45772:SF7">
    <property type="entry name" value="AMINO ACID ABC TRANSPORTER ATP-BINDING PROTEIN"/>
    <property type="match status" value="1"/>
</dbReference>
<dbReference type="GO" id="GO:0005524">
    <property type="term" value="F:ATP binding"/>
    <property type="evidence" value="ECO:0007669"/>
    <property type="project" value="UniProtKB-KW"/>
</dbReference>
<keyword evidence="1" id="KW-0813">Transport</keyword>
<dbReference type="Gene3D" id="3.40.50.300">
    <property type="entry name" value="P-loop containing nucleotide triphosphate hydrolases"/>
    <property type="match status" value="1"/>
</dbReference>
<dbReference type="Proteomes" id="UP001596067">
    <property type="component" value="Unassembled WGS sequence"/>
</dbReference>
<name>A0ABW1EPH3_9ACTN</name>
<sequence length="290" mass="31248">MTTQMTTSNAPTAVTDRPAPARPLLEVAGVTMRFGGLTAVNNVSLTVGEGEIIGLIGPNGAGKTTFFNCLTGLYVPTEGKVAYKGTVLPPKPHLVTQAGIARTFQNIRLFANMTVLENVLVGRHSRTREGLFAAILRGPSYHRAEAESRERAMELLAFTGLAEKADHLARNLPYGEQRKLEIARALASDPGLLLLDEPTAGMNPQETRAAEELVFAIRDRGVSILVIEHDMRFIFNLCDRTAVLVQGQKIVEGDRETVQNDERVITAYLGAPLEGATAAEGTTAAPEDTQ</sequence>
<comment type="caution">
    <text evidence="5">The sequence shown here is derived from an EMBL/GenBank/DDBJ whole genome shotgun (WGS) entry which is preliminary data.</text>
</comment>
<evidence type="ECO:0000256" key="3">
    <source>
        <dbReference type="ARBA" id="ARBA00022840"/>
    </source>
</evidence>
<keyword evidence="2" id="KW-0547">Nucleotide-binding</keyword>
<dbReference type="InterPro" id="IPR027417">
    <property type="entry name" value="P-loop_NTPase"/>
</dbReference>
<dbReference type="PROSITE" id="PS50893">
    <property type="entry name" value="ABC_TRANSPORTER_2"/>
    <property type="match status" value="1"/>
</dbReference>
<dbReference type="InterPro" id="IPR003439">
    <property type="entry name" value="ABC_transporter-like_ATP-bd"/>
</dbReference>
<proteinExistence type="predicted"/>
<dbReference type="SMART" id="SM00382">
    <property type="entry name" value="AAA"/>
    <property type="match status" value="1"/>
</dbReference>
<reference evidence="6" key="1">
    <citation type="journal article" date="2019" name="Int. J. Syst. Evol. Microbiol.">
        <title>The Global Catalogue of Microorganisms (GCM) 10K type strain sequencing project: providing services to taxonomists for standard genome sequencing and annotation.</title>
        <authorList>
            <consortium name="The Broad Institute Genomics Platform"/>
            <consortium name="The Broad Institute Genome Sequencing Center for Infectious Disease"/>
            <person name="Wu L."/>
            <person name="Ma J."/>
        </authorList>
    </citation>
    <scope>NUCLEOTIDE SEQUENCE [LARGE SCALE GENOMIC DNA]</scope>
    <source>
        <strain evidence="6">CGMCC 4.1469</strain>
    </source>
</reference>
<dbReference type="SUPFAM" id="SSF52540">
    <property type="entry name" value="P-loop containing nucleoside triphosphate hydrolases"/>
    <property type="match status" value="1"/>
</dbReference>
<dbReference type="CDD" id="cd03219">
    <property type="entry name" value="ABC_Mj1267_LivG_branched"/>
    <property type="match status" value="1"/>
</dbReference>
<dbReference type="InterPro" id="IPR032823">
    <property type="entry name" value="BCA_ABC_TP_C"/>
</dbReference>
<evidence type="ECO:0000256" key="1">
    <source>
        <dbReference type="ARBA" id="ARBA00022448"/>
    </source>
</evidence>
<evidence type="ECO:0000259" key="4">
    <source>
        <dbReference type="PROSITE" id="PS50893"/>
    </source>
</evidence>
<gene>
    <name evidence="5" type="ORF">ACFP0N_02800</name>
</gene>
<evidence type="ECO:0000313" key="6">
    <source>
        <dbReference type="Proteomes" id="UP001596067"/>
    </source>
</evidence>
<feature type="domain" description="ABC transporter" evidence="4">
    <location>
        <begin position="25"/>
        <end position="271"/>
    </location>
</feature>